<proteinExistence type="predicted"/>
<accession>A0ABQ4RBB6</accession>
<reference evidence="1" key="1">
    <citation type="journal article" date="2021" name="Front. Microbiol.">
        <title>Comprehensive Comparative Genomics and Phenotyping of Methylobacterium Species.</title>
        <authorList>
            <person name="Alessa O."/>
            <person name="Ogura Y."/>
            <person name="Fujitani Y."/>
            <person name="Takami H."/>
            <person name="Hayashi T."/>
            <person name="Sahin N."/>
            <person name="Tani A."/>
        </authorList>
    </citation>
    <scope>NUCLEOTIDE SEQUENCE</scope>
    <source>
        <strain evidence="1">KCTC 52305</strain>
    </source>
</reference>
<reference evidence="1" key="2">
    <citation type="submission" date="2021-08" db="EMBL/GenBank/DDBJ databases">
        <authorList>
            <person name="Tani A."/>
            <person name="Ola A."/>
            <person name="Ogura Y."/>
            <person name="Katsura K."/>
            <person name="Hayashi T."/>
        </authorList>
    </citation>
    <scope>NUCLEOTIDE SEQUENCE</scope>
    <source>
        <strain evidence="1">KCTC 52305</strain>
    </source>
</reference>
<sequence>MLAKAHANPFFAVDGYDPADGEGELVMGAEDEKVGDHWVKHQGRGRFAVLLGDAVGGAGLSKTQAEDHARELSEGA</sequence>
<protein>
    <submittedName>
        <fullName evidence="1">Uncharacterized protein</fullName>
    </submittedName>
</protein>
<dbReference type="Proteomes" id="UP001055167">
    <property type="component" value="Unassembled WGS sequence"/>
</dbReference>
<keyword evidence="2" id="KW-1185">Reference proteome</keyword>
<comment type="caution">
    <text evidence="1">The sequence shown here is derived from an EMBL/GenBank/DDBJ whole genome shotgun (WGS) entry which is preliminary data.</text>
</comment>
<organism evidence="1 2">
    <name type="scientific">Methylobacterium crusticola</name>
    <dbReference type="NCBI Taxonomy" id="1697972"/>
    <lineage>
        <taxon>Bacteria</taxon>
        <taxon>Pseudomonadati</taxon>
        <taxon>Pseudomonadota</taxon>
        <taxon>Alphaproteobacteria</taxon>
        <taxon>Hyphomicrobiales</taxon>
        <taxon>Methylobacteriaceae</taxon>
        <taxon>Methylobacterium</taxon>
    </lineage>
</organism>
<dbReference type="RefSeq" id="WP_128566355.1">
    <property type="nucleotide sequence ID" value="NZ_BPQH01000053.1"/>
</dbReference>
<evidence type="ECO:0000313" key="1">
    <source>
        <dbReference type="EMBL" id="GJD54081.1"/>
    </source>
</evidence>
<dbReference type="EMBL" id="BPQH01000053">
    <property type="protein sequence ID" value="GJD54081.1"/>
    <property type="molecule type" value="Genomic_DNA"/>
</dbReference>
<evidence type="ECO:0000313" key="2">
    <source>
        <dbReference type="Proteomes" id="UP001055167"/>
    </source>
</evidence>
<gene>
    <name evidence="1" type="ORF">OPKNFCMD_6862</name>
</gene>
<name>A0ABQ4RBB6_9HYPH</name>